<dbReference type="SUPFAM" id="SSF51338">
    <property type="entry name" value="Composite domain of metallo-dependent hydrolases"/>
    <property type="match status" value="1"/>
</dbReference>
<dbReference type="PANTHER" id="PTHR43668">
    <property type="entry name" value="ALLANTOINASE"/>
    <property type="match status" value="1"/>
</dbReference>
<dbReference type="Gene3D" id="3.20.20.140">
    <property type="entry name" value="Metal-dependent hydrolases"/>
    <property type="match status" value="1"/>
</dbReference>
<keyword evidence="3 6" id="KW-0378">Hydrolase</keyword>
<dbReference type="InterPro" id="IPR050138">
    <property type="entry name" value="DHOase/Allantoinase_Hydrolase"/>
</dbReference>
<evidence type="ECO:0000259" key="5">
    <source>
        <dbReference type="Pfam" id="PF12890"/>
    </source>
</evidence>
<dbReference type="GO" id="GO:0006145">
    <property type="term" value="P:purine nucleobase catabolic process"/>
    <property type="evidence" value="ECO:0007669"/>
    <property type="project" value="TreeGrafter"/>
</dbReference>
<keyword evidence="4" id="KW-0665">Pyrimidine biosynthesis</keyword>
<proteinExistence type="predicted"/>
<dbReference type="SUPFAM" id="SSF51556">
    <property type="entry name" value="Metallo-dependent hydrolases"/>
    <property type="match status" value="1"/>
</dbReference>
<evidence type="ECO:0000256" key="3">
    <source>
        <dbReference type="ARBA" id="ARBA00022801"/>
    </source>
</evidence>
<dbReference type="GO" id="GO:0004038">
    <property type="term" value="F:allantoinase activity"/>
    <property type="evidence" value="ECO:0007669"/>
    <property type="project" value="TreeGrafter"/>
</dbReference>
<dbReference type="InterPro" id="IPR032466">
    <property type="entry name" value="Metal_Hydrolase"/>
</dbReference>
<dbReference type="AlphaFoldDB" id="A0A3B0V6U5"/>
<evidence type="ECO:0000313" key="6">
    <source>
        <dbReference type="EMBL" id="VAW33737.1"/>
    </source>
</evidence>
<feature type="domain" description="Dihydroorotase catalytic" evidence="5">
    <location>
        <begin position="5"/>
        <end position="83"/>
    </location>
</feature>
<reference evidence="6" key="1">
    <citation type="submission" date="2018-06" db="EMBL/GenBank/DDBJ databases">
        <authorList>
            <person name="Zhirakovskaya E."/>
        </authorList>
    </citation>
    <scope>NUCLEOTIDE SEQUENCE</scope>
</reference>
<dbReference type="GO" id="GO:0004151">
    <property type="term" value="F:dihydroorotase activity"/>
    <property type="evidence" value="ECO:0007669"/>
    <property type="project" value="UniProtKB-EC"/>
</dbReference>
<organism evidence="6">
    <name type="scientific">hydrothermal vent metagenome</name>
    <dbReference type="NCBI Taxonomy" id="652676"/>
    <lineage>
        <taxon>unclassified sequences</taxon>
        <taxon>metagenomes</taxon>
        <taxon>ecological metagenomes</taxon>
    </lineage>
</organism>
<dbReference type="EC" id="3.5.2.3" evidence="6"/>
<keyword evidence="2" id="KW-0479">Metal-binding</keyword>
<protein>
    <submittedName>
        <fullName evidence="6">Dihydroorotase</fullName>
        <ecNumber evidence="6">3.5.2.3</ecNumber>
    </submittedName>
</protein>
<dbReference type="InterPro" id="IPR002195">
    <property type="entry name" value="Dihydroorotase_CS"/>
</dbReference>
<evidence type="ECO:0000256" key="1">
    <source>
        <dbReference type="ARBA" id="ARBA00001947"/>
    </source>
</evidence>
<dbReference type="EMBL" id="UOEU01000478">
    <property type="protein sequence ID" value="VAW33737.1"/>
    <property type="molecule type" value="Genomic_DNA"/>
</dbReference>
<dbReference type="InterPro" id="IPR024403">
    <property type="entry name" value="DHOase_cat"/>
</dbReference>
<dbReference type="InterPro" id="IPR011059">
    <property type="entry name" value="Metal-dep_hydrolase_composite"/>
</dbReference>
<gene>
    <name evidence="6" type="ORF">MNBD_CHLOROFLEXI01-1226</name>
</gene>
<sequence length="353" mass="37664">MSETIILPGLVDVHTHLRVPGGEHKEDFRTGTAAALAGGITTILAMPNTSPPLSTPAVLAATRQQAAADILCDVGLFVGAIPEAIGQLPACAPHAVALKIYLNDTFGPLRVEDVPTLAACFATWPRNKMIAMHAEKQSVAVGIGLAAAYGRSVHFCHISRQEEIELIAQAKATGLPVTCEVTPHHLFLTEADAARLGPLGDMRPKLGTPSDVAALWEHLDETIDCIATDHAPHTLAEKRSATPPPGVIGLETSLPLMVTAVQQNRLTLERLIELMSTNPRRIYNLPTQPDTAVTVELTPNILSNSMIHSKCGWTPFDGFEVAAKVQQVVLRGKVVFENGRVLAKPGFGKLLSP</sequence>
<dbReference type="PROSITE" id="PS00483">
    <property type="entry name" value="DIHYDROOROTASE_2"/>
    <property type="match status" value="1"/>
</dbReference>
<name>A0A3B0V6U5_9ZZZZ</name>
<dbReference type="Pfam" id="PF12890">
    <property type="entry name" value="DHOase"/>
    <property type="match status" value="1"/>
</dbReference>
<evidence type="ECO:0000256" key="4">
    <source>
        <dbReference type="ARBA" id="ARBA00022975"/>
    </source>
</evidence>
<dbReference type="PANTHER" id="PTHR43668:SF2">
    <property type="entry name" value="ALLANTOINASE"/>
    <property type="match status" value="1"/>
</dbReference>
<dbReference type="GO" id="GO:0005737">
    <property type="term" value="C:cytoplasm"/>
    <property type="evidence" value="ECO:0007669"/>
    <property type="project" value="TreeGrafter"/>
</dbReference>
<comment type="cofactor">
    <cofactor evidence="1">
        <name>Zn(2+)</name>
        <dbReference type="ChEBI" id="CHEBI:29105"/>
    </cofactor>
</comment>
<dbReference type="GO" id="GO:0046872">
    <property type="term" value="F:metal ion binding"/>
    <property type="evidence" value="ECO:0007669"/>
    <property type="project" value="UniProtKB-KW"/>
</dbReference>
<dbReference type="FunFam" id="3.20.20.140:FF:000036">
    <property type="entry name" value="Carbamoyl-phosphate synthase large chain"/>
    <property type="match status" value="1"/>
</dbReference>
<evidence type="ECO:0000256" key="2">
    <source>
        <dbReference type="ARBA" id="ARBA00022723"/>
    </source>
</evidence>
<accession>A0A3B0V6U5</accession>